<dbReference type="OrthoDB" id="758145at2"/>
<dbReference type="Gene3D" id="2.60.120.10">
    <property type="entry name" value="Jelly Rolls"/>
    <property type="match status" value="1"/>
</dbReference>
<organism evidence="1 2">
    <name type="scientific">Chitinophaga niabensis</name>
    <dbReference type="NCBI Taxonomy" id="536979"/>
    <lineage>
        <taxon>Bacteria</taxon>
        <taxon>Pseudomonadati</taxon>
        <taxon>Bacteroidota</taxon>
        <taxon>Chitinophagia</taxon>
        <taxon>Chitinophagales</taxon>
        <taxon>Chitinophagaceae</taxon>
        <taxon>Chitinophaga</taxon>
    </lineage>
</organism>
<dbReference type="STRING" id="536979.SAMN04488055_3139"/>
<dbReference type="InterPro" id="IPR018490">
    <property type="entry name" value="cNMP-bd_dom_sf"/>
</dbReference>
<keyword evidence="1" id="KW-0418">Kinase</keyword>
<protein>
    <submittedName>
        <fullName evidence="1">cAMP-binding domain of CRP or a regulatory subunit of cAMP-dependent protein kinases</fullName>
    </submittedName>
</protein>
<dbReference type="AlphaFoldDB" id="A0A1N6H2Q0"/>
<proteinExistence type="predicted"/>
<name>A0A1N6H2Q0_9BACT</name>
<dbReference type="GO" id="GO:0016301">
    <property type="term" value="F:kinase activity"/>
    <property type="evidence" value="ECO:0007669"/>
    <property type="project" value="UniProtKB-KW"/>
</dbReference>
<accession>A0A1N6H2Q0</accession>
<dbReference type="SUPFAM" id="SSF51206">
    <property type="entry name" value="cAMP-binding domain-like"/>
    <property type="match status" value="1"/>
</dbReference>
<dbReference type="RefSeq" id="WP_074240127.1">
    <property type="nucleotide sequence ID" value="NZ_FSRA01000001.1"/>
</dbReference>
<dbReference type="InterPro" id="IPR014710">
    <property type="entry name" value="RmlC-like_jellyroll"/>
</dbReference>
<gene>
    <name evidence="1" type="ORF">SAMN04488055_3139</name>
</gene>
<keyword evidence="2" id="KW-1185">Reference proteome</keyword>
<evidence type="ECO:0000313" key="1">
    <source>
        <dbReference type="EMBL" id="SIO14064.1"/>
    </source>
</evidence>
<dbReference type="Proteomes" id="UP000185003">
    <property type="component" value="Unassembled WGS sequence"/>
</dbReference>
<dbReference type="EMBL" id="FSRA01000001">
    <property type="protein sequence ID" value="SIO14064.1"/>
    <property type="molecule type" value="Genomic_DNA"/>
</dbReference>
<keyword evidence="1" id="KW-0808">Transferase</keyword>
<sequence>MEHYYDTLFAYISLIIDIPEHDRAQCRNTFKPLRVARDTMLEVAGEVPVHHNFIVSGFMRKFYINDKGEEVTVDLNNSSRFFTSYFPFVNQSISNEYLQCITDCELLRITKADADSSSQTSITQKDYTIRLFQQIQEEDRQRMNDLATLTAEQRYVKLIKDCPNIIKNVPLKYIASYLGIKPESLSRIRREIIS</sequence>
<reference evidence="1 2" key="1">
    <citation type="submission" date="2016-11" db="EMBL/GenBank/DDBJ databases">
        <authorList>
            <person name="Jaros S."/>
            <person name="Januszkiewicz K."/>
            <person name="Wedrychowicz H."/>
        </authorList>
    </citation>
    <scope>NUCLEOTIDE SEQUENCE [LARGE SCALE GENOMIC DNA]</scope>
    <source>
        <strain evidence="1 2">DSM 24787</strain>
    </source>
</reference>
<evidence type="ECO:0000313" key="2">
    <source>
        <dbReference type="Proteomes" id="UP000185003"/>
    </source>
</evidence>